<keyword evidence="3" id="KW-1185">Reference proteome</keyword>
<reference evidence="2 3" key="1">
    <citation type="submission" date="2020-10" db="EMBL/GenBank/DDBJ databases">
        <title>Sequencing the genomes of 1000 actinobacteria strains.</title>
        <authorList>
            <person name="Klenk H.-P."/>
        </authorList>
    </citation>
    <scope>NUCLEOTIDE SEQUENCE [LARGE SCALE GENOMIC DNA]</scope>
    <source>
        <strain evidence="2 3">DSM 43748</strain>
    </source>
</reference>
<dbReference type="PANTHER" id="PTHR21310">
    <property type="entry name" value="AMINOGLYCOSIDE PHOSPHOTRANSFERASE-RELATED-RELATED"/>
    <property type="match status" value="1"/>
</dbReference>
<evidence type="ECO:0000313" key="2">
    <source>
        <dbReference type="EMBL" id="MBE1561072.1"/>
    </source>
</evidence>
<dbReference type="Gene3D" id="3.30.200.20">
    <property type="entry name" value="Phosphorylase Kinase, domain 1"/>
    <property type="match status" value="1"/>
</dbReference>
<keyword evidence="2" id="KW-0418">Kinase</keyword>
<evidence type="ECO:0000259" key="1">
    <source>
        <dbReference type="Pfam" id="PF01636"/>
    </source>
</evidence>
<dbReference type="EMBL" id="JADBEF010000001">
    <property type="protein sequence ID" value="MBE1561072.1"/>
    <property type="molecule type" value="Genomic_DNA"/>
</dbReference>
<accession>A0ABR9KHL0</accession>
<protein>
    <submittedName>
        <fullName evidence="2">Aminoglycoside phosphotransferase (APT) family kinase protein</fullName>
    </submittedName>
</protein>
<dbReference type="GO" id="GO:0016301">
    <property type="term" value="F:kinase activity"/>
    <property type="evidence" value="ECO:0007669"/>
    <property type="project" value="UniProtKB-KW"/>
</dbReference>
<dbReference type="Pfam" id="PF01636">
    <property type="entry name" value="APH"/>
    <property type="match status" value="1"/>
</dbReference>
<organism evidence="2 3">
    <name type="scientific">Nonomuraea africana</name>
    <dbReference type="NCBI Taxonomy" id="46171"/>
    <lineage>
        <taxon>Bacteria</taxon>
        <taxon>Bacillati</taxon>
        <taxon>Actinomycetota</taxon>
        <taxon>Actinomycetes</taxon>
        <taxon>Streptosporangiales</taxon>
        <taxon>Streptosporangiaceae</taxon>
        <taxon>Nonomuraea</taxon>
    </lineage>
</organism>
<gene>
    <name evidence="2" type="ORF">H4W81_003851</name>
</gene>
<dbReference type="RefSeq" id="WP_192776053.1">
    <property type="nucleotide sequence ID" value="NZ_BAAASY010000014.1"/>
</dbReference>
<dbReference type="SUPFAM" id="SSF56112">
    <property type="entry name" value="Protein kinase-like (PK-like)"/>
    <property type="match status" value="1"/>
</dbReference>
<proteinExistence type="predicted"/>
<evidence type="ECO:0000313" key="3">
    <source>
        <dbReference type="Proteomes" id="UP000661607"/>
    </source>
</evidence>
<keyword evidence="2" id="KW-0808">Transferase</keyword>
<dbReference type="InterPro" id="IPR002575">
    <property type="entry name" value="Aminoglycoside_PTrfase"/>
</dbReference>
<dbReference type="PANTHER" id="PTHR21310:SF15">
    <property type="entry name" value="AMINOGLYCOSIDE PHOSPHOTRANSFERASE DOMAIN-CONTAINING PROTEIN"/>
    <property type="match status" value="1"/>
</dbReference>
<dbReference type="Proteomes" id="UP000661607">
    <property type="component" value="Unassembled WGS sequence"/>
</dbReference>
<dbReference type="InterPro" id="IPR011009">
    <property type="entry name" value="Kinase-like_dom_sf"/>
</dbReference>
<sequence length="329" mass="36231">MDSRTKRRLDAEALSALAHRAVGAHVREAVELADGFANAVWRLHLDDGRQVVLKLSPPPDLDQLTYERDLLRMEAAACSHAAAAGVPVASLLKAGFDDPVLGGDYLVMAALDGTPWNQAELDAAAQAALRYELGGHLARLNTVTGQVYGYPHSGLTGATWREAYLRMTGALLDDAVRYQEIPLPRPVTELRALLASASAALEEVTTPHLVHFDVWTGNVFLDLTGTPRIQAIIDHERAFWGDPLAELITPTLFGEIDEDDPLLAGYRAVRPLELTPAAHRRLDLYRAYLYLILLVEHGPRQYPEDDYAPLRELATTWLVKVLDRLQGSP</sequence>
<feature type="domain" description="Aminoglycoside phosphotransferase" evidence="1">
    <location>
        <begin position="30"/>
        <end position="268"/>
    </location>
</feature>
<dbReference type="Gene3D" id="3.90.1200.10">
    <property type="match status" value="1"/>
</dbReference>
<comment type="caution">
    <text evidence="2">The sequence shown here is derived from an EMBL/GenBank/DDBJ whole genome shotgun (WGS) entry which is preliminary data.</text>
</comment>
<dbReference type="InterPro" id="IPR051678">
    <property type="entry name" value="AGP_Transferase"/>
</dbReference>
<name>A0ABR9KHL0_9ACTN</name>